<proteinExistence type="predicted"/>
<comment type="caution">
    <text evidence="1">The sequence shown here is derived from an EMBL/GenBank/DDBJ whole genome shotgun (WGS) entry which is preliminary data.</text>
</comment>
<protein>
    <submittedName>
        <fullName evidence="1">Uncharacterized protein</fullName>
    </submittedName>
</protein>
<sequence>MQYAQPVALFGNIGQKPYTKKSGRCEMPINKGIALPYRTSWRYFLYEPLKKLRAISMLGGAEVPPDNGKIKARNDQSS</sequence>
<dbReference type="RefSeq" id="WP_022733137.1">
    <property type="nucleotide sequence ID" value="NZ_NXGX01000001.1"/>
</dbReference>
<gene>
    <name evidence="1" type="ORF">COO92_03780</name>
</gene>
<dbReference type="GeneID" id="98669969"/>
<organism evidence="1 2">
    <name type="scientific">Thalassospira lohafexi</name>
    <dbReference type="NCBI Taxonomy" id="744227"/>
    <lineage>
        <taxon>Bacteria</taxon>
        <taxon>Pseudomonadati</taxon>
        <taxon>Pseudomonadota</taxon>
        <taxon>Alphaproteobacteria</taxon>
        <taxon>Rhodospirillales</taxon>
        <taxon>Thalassospiraceae</taxon>
        <taxon>Thalassospira</taxon>
    </lineage>
</organism>
<name>A0A2N3LC82_9PROT</name>
<keyword evidence="2" id="KW-1185">Reference proteome</keyword>
<dbReference type="EMBL" id="NXGX01000001">
    <property type="protein sequence ID" value="PKR60463.1"/>
    <property type="molecule type" value="Genomic_DNA"/>
</dbReference>
<dbReference type="Proteomes" id="UP000233332">
    <property type="component" value="Unassembled WGS sequence"/>
</dbReference>
<evidence type="ECO:0000313" key="1">
    <source>
        <dbReference type="EMBL" id="PKR60463.1"/>
    </source>
</evidence>
<reference evidence="1 2" key="1">
    <citation type="submission" date="2017-09" db="EMBL/GenBank/DDBJ databases">
        <title>Biodiversity and function of Thalassospira species in the particle-attached aromatic-hydrocarbon-degrading consortia from the surface seawater of the China South Sea.</title>
        <authorList>
            <person name="Dong C."/>
            <person name="Lai Q."/>
            <person name="Shao Z."/>
        </authorList>
    </citation>
    <scope>NUCLEOTIDE SEQUENCE [LARGE SCALE GENOMIC DNA]</scope>
    <source>
        <strain evidence="1 2">139Z-12</strain>
    </source>
</reference>
<accession>A0A2N3LC82</accession>
<evidence type="ECO:0000313" key="2">
    <source>
        <dbReference type="Proteomes" id="UP000233332"/>
    </source>
</evidence>
<dbReference type="AlphaFoldDB" id="A0A2N3LC82"/>